<evidence type="ECO:0000256" key="1">
    <source>
        <dbReference type="SAM" id="MobiDB-lite"/>
    </source>
</evidence>
<feature type="region of interest" description="Disordered" evidence="1">
    <location>
        <begin position="1"/>
        <end position="23"/>
    </location>
</feature>
<dbReference type="EMBL" id="BPLR01012750">
    <property type="protein sequence ID" value="GIY56277.1"/>
    <property type="molecule type" value="Genomic_DNA"/>
</dbReference>
<dbReference type="Proteomes" id="UP001054945">
    <property type="component" value="Unassembled WGS sequence"/>
</dbReference>
<feature type="compositionally biased region" description="Polar residues" evidence="1">
    <location>
        <begin position="12"/>
        <end position="23"/>
    </location>
</feature>
<keyword evidence="3" id="KW-1185">Reference proteome</keyword>
<evidence type="ECO:0000313" key="2">
    <source>
        <dbReference type="EMBL" id="GIY56277.1"/>
    </source>
</evidence>
<dbReference type="AlphaFoldDB" id="A0AAV4UEN4"/>
<gene>
    <name evidence="2" type="ORF">CEXT_129121</name>
</gene>
<accession>A0AAV4UEN4</accession>
<organism evidence="2 3">
    <name type="scientific">Caerostris extrusa</name>
    <name type="common">Bark spider</name>
    <name type="synonym">Caerostris bankana</name>
    <dbReference type="NCBI Taxonomy" id="172846"/>
    <lineage>
        <taxon>Eukaryota</taxon>
        <taxon>Metazoa</taxon>
        <taxon>Ecdysozoa</taxon>
        <taxon>Arthropoda</taxon>
        <taxon>Chelicerata</taxon>
        <taxon>Arachnida</taxon>
        <taxon>Araneae</taxon>
        <taxon>Araneomorphae</taxon>
        <taxon>Entelegynae</taxon>
        <taxon>Araneoidea</taxon>
        <taxon>Araneidae</taxon>
        <taxon>Caerostris</taxon>
    </lineage>
</organism>
<protein>
    <submittedName>
        <fullName evidence="2">Uncharacterized protein</fullName>
    </submittedName>
</protein>
<evidence type="ECO:0000313" key="3">
    <source>
        <dbReference type="Proteomes" id="UP001054945"/>
    </source>
</evidence>
<comment type="caution">
    <text evidence="2">The sequence shown here is derived from an EMBL/GenBank/DDBJ whole genome shotgun (WGS) entry which is preliminary data.</text>
</comment>
<proteinExistence type="predicted"/>
<sequence length="115" mass="12879">MQNQEIFGGLTKDTTNSSTKSPSDLLQLNRNYCPASKSLKGRNYLGIVFPWCGKGLRSIVRLFDDQNLENFPTVFSATCEEWNIQIMGFPLPAPNKQARVVLNFLGASKLLEQPL</sequence>
<reference evidence="2 3" key="1">
    <citation type="submission" date="2021-06" db="EMBL/GenBank/DDBJ databases">
        <title>Caerostris extrusa draft genome.</title>
        <authorList>
            <person name="Kono N."/>
            <person name="Arakawa K."/>
        </authorList>
    </citation>
    <scope>NUCLEOTIDE SEQUENCE [LARGE SCALE GENOMIC DNA]</scope>
</reference>
<name>A0AAV4UEN4_CAEEX</name>